<gene>
    <name evidence="1" type="ORF">SDC9_174756</name>
</gene>
<proteinExistence type="predicted"/>
<evidence type="ECO:0000313" key="1">
    <source>
        <dbReference type="EMBL" id="MPN27325.1"/>
    </source>
</evidence>
<protein>
    <submittedName>
        <fullName evidence="1">Uncharacterized protein</fullName>
    </submittedName>
</protein>
<reference evidence="1" key="1">
    <citation type="submission" date="2019-08" db="EMBL/GenBank/DDBJ databases">
        <authorList>
            <person name="Kucharzyk K."/>
            <person name="Murdoch R.W."/>
            <person name="Higgins S."/>
            <person name="Loffler F."/>
        </authorList>
    </citation>
    <scope>NUCLEOTIDE SEQUENCE</scope>
</reference>
<sequence>MVEAKGDQQLFQKYKQAHTQGACSQYKLLKGAH</sequence>
<name>A0A645GKS6_9ZZZZ</name>
<organism evidence="1">
    <name type="scientific">bioreactor metagenome</name>
    <dbReference type="NCBI Taxonomy" id="1076179"/>
    <lineage>
        <taxon>unclassified sequences</taxon>
        <taxon>metagenomes</taxon>
        <taxon>ecological metagenomes</taxon>
    </lineage>
</organism>
<dbReference type="EMBL" id="VSSQ01077167">
    <property type="protein sequence ID" value="MPN27325.1"/>
    <property type="molecule type" value="Genomic_DNA"/>
</dbReference>
<dbReference type="AlphaFoldDB" id="A0A645GKS6"/>
<accession>A0A645GKS6</accession>
<comment type="caution">
    <text evidence="1">The sequence shown here is derived from an EMBL/GenBank/DDBJ whole genome shotgun (WGS) entry which is preliminary data.</text>
</comment>